<evidence type="ECO:0000313" key="2">
    <source>
        <dbReference type="Proteomes" id="UP000219331"/>
    </source>
</evidence>
<reference evidence="1 2" key="1">
    <citation type="submission" date="2017-08" db="EMBL/GenBank/DDBJ databases">
        <authorList>
            <person name="de Groot N.N."/>
        </authorList>
    </citation>
    <scope>NUCLEOTIDE SEQUENCE [LARGE SCALE GENOMIC DNA]</scope>
    <source>
        <strain evidence="1 2">USBA 352</strain>
    </source>
</reference>
<dbReference type="InterPro" id="IPR010982">
    <property type="entry name" value="Lambda_DNA-bd_dom_sf"/>
</dbReference>
<sequence length="282" mass="31245">MSGTDKRELAALFRERLGILMARRGEPPSRFAARVGLDRSALSHFLDAASTRMPRAEALCDIARSEGVTTDWLLGLTQSAADAAAIAPAIEIEQTENGRGDTLLASWHQQAVGYKIRYVPGTIPDLLRTEAVLTYEFGAPETVKAAAKADQGRRLLAYTRRPETDMEVCMPLQTLEQLAAGTGIWTGLSEGARREQLDHMARLVEELYPTFRLFLYDSRVRFSPPYTVFGPQRAALFLGSFYLVVNSVEHIRALTRHFDMLIRAASIGPDRAAGHLRDLASR</sequence>
<dbReference type="SUPFAM" id="SSF47413">
    <property type="entry name" value="lambda repressor-like DNA-binding domains"/>
    <property type="match status" value="1"/>
</dbReference>
<dbReference type="GO" id="GO:0003677">
    <property type="term" value="F:DNA binding"/>
    <property type="evidence" value="ECO:0007669"/>
    <property type="project" value="InterPro"/>
</dbReference>
<gene>
    <name evidence="1" type="ORF">SAMN05421512_11510</name>
</gene>
<proteinExistence type="predicted"/>
<dbReference type="OrthoDB" id="8895516at2"/>
<dbReference type="EMBL" id="OBML01000015">
    <property type="protein sequence ID" value="SOC25767.1"/>
    <property type="molecule type" value="Genomic_DNA"/>
</dbReference>
<evidence type="ECO:0000313" key="1">
    <source>
        <dbReference type="EMBL" id="SOC25767.1"/>
    </source>
</evidence>
<dbReference type="STRING" id="538381.GCA_001696535_00995"/>
<dbReference type="Proteomes" id="UP000219331">
    <property type="component" value="Unassembled WGS sequence"/>
</dbReference>
<dbReference type="RefSeq" id="WP_097176498.1">
    <property type="nucleotide sequence ID" value="NZ_OBML01000015.1"/>
</dbReference>
<protein>
    <recommendedName>
        <fullName evidence="3">Helix-turn-helix domain-containing protein</fullName>
    </recommendedName>
</protein>
<name>A0A285TR96_9HYPH</name>
<dbReference type="Gene3D" id="1.10.260.40">
    <property type="entry name" value="lambda repressor-like DNA-binding domains"/>
    <property type="match status" value="1"/>
</dbReference>
<dbReference type="AlphaFoldDB" id="A0A285TR96"/>
<evidence type="ECO:0008006" key="3">
    <source>
        <dbReference type="Google" id="ProtNLM"/>
    </source>
</evidence>
<organism evidence="1 2">
    <name type="scientific">Stappia indica</name>
    <dbReference type="NCBI Taxonomy" id="538381"/>
    <lineage>
        <taxon>Bacteria</taxon>
        <taxon>Pseudomonadati</taxon>
        <taxon>Pseudomonadota</taxon>
        <taxon>Alphaproteobacteria</taxon>
        <taxon>Hyphomicrobiales</taxon>
        <taxon>Stappiaceae</taxon>
        <taxon>Stappia</taxon>
    </lineage>
</organism>
<accession>A0A285TR96</accession>
<keyword evidence="2" id="KW-1185">Reference proteome</keyword>